<dbReference type="PANTHER" id="PTHR10039">
    <property type="entry name" value="AMELOGENIN"/>
    <property type="match status" value="1"/>
</dbReference>
<keyword evidence="1" id="KW-0677">Repeat</keyword>
<dbReference type="PROSITE" id="PS50837">
    <property type="entry name" value="NACHT"/>
    <property type="match status" value="1"/>
</dbReference>
<reference evidence="3" key="1">
    <citation type="submission" date="2020-05" db="EMBL/GenBank/DDBJ databases">
        <title>Mycena genomes resolve the evolution of fungal bioluminescence.</title>
        <authorList>
            <person name="Tsai I.J."/>
        </authorList>
    </citation>
    <scope>NUCLEOTIDE SEQUENCE</scope>
    <source>
        <strain evidence="3">160909Yilan</strain>
    </source>
</reference>
<dbReference type="InterPro" id="IPR056884">
    <property type="entry name" value="NPHP3-like_N"/>
</dbReference>
<accession>A0A8H6Z602</accession>
<dbReference type="EMBL" id="JACAZH010000003">
    <property type="protein sequence ID" value="KAF7372953.1"/>
    <property type="molecule type" value="Genomic_DNA"/>
</dbReference>
<comment type="caution">
    <text evidence="3">The sequence shown here is derived from an EMBL/GenBank/DDBJ whole genome shotgun (WGS) entry which is preliminary data.</text>
</comment>
<evidence type="ECO:0000256" key="1">
    <source>
        <dbReference type="ARBA" id="ARBA00022737"/>
    </source>
</evidence>
<dbReference type="InterPro" id="IPR007111">
    <property type="entry name" value="NACHT_NTPase"/>
</dbReference>
<dbReference type="OrthoDB" id="5967843at2759"/>
<gene>
    <name evidence="3" type="ORF">MSAN_00502400</name>
</gene>
<dbReference type="PANTHER" id="PTHR10039:SF14">
    <property type="entry name" value="NACHT DOMAIN-CONTAINING PROTEIN"/>
    <property type="match status" value="1"/>
</dbReference>
<name>A0A8H6Z602_9AGAR</name>
<sequence>MKMLGDLRKWAMDPHPQTTILWLYGPAGAGKSAIMQTLAGQLQDAGRLCGCFFFKRGHATHGNGKTVFATLAYQLALNIPWLRMPISEAVESNPSVVALSLESQMQKLIFEPCTPHGGRDPLAIIIDGLDECDSHDVQQQILRAIRNASAHLTIPLRFFIASRPEPHIRESFEDIRKYLRDEFLRIHSEHRTTANIPLPWPSRDVLEQLVKNSSGYVIYASTIIKFIDDKSYLPTERLAVVQDPTSAGSESAFDTLDQLYITILASAPRQSQFIPILGAIIHLDLTAGQTDLFFALKTGETQLLLKGLHSVLSVPQDNEDRIRSHHASFVDFLKNPGRSGNFSVGTLNRRIGLARPLLQFHAGLMQRKGIFILSRSISFIVSFPPSDAVAELFPLIGSINPDYIFAKCQLRYDHFSAIVSWLKNTPSAPIDLIQLWEGYAFMFFIDTMVSTNAMISNDRLGQPDPSFNRSVSPSPELLRILISAWFLNRRLWELPTKLDGSQNNHKQLIPVLLGT</sequence>
<evidence type="ECO:0000259" key="2">
    <source>
        <dbReference type="PROSITE" id="PS50837"/>
    </source>
</evidence>
<organism evidence="3 4">
    <name type="scientific">Mycena sanguinolenta</name>
    <dbReference type="NCBI Taxonomy" id="230812"/>
    <lineage>
        <taxon>Eukaryota</taxon>
        <taxon>Fungi</taxon>
        <taxon>Dikarya</taxon>
        <taxon>Basidiomycota</taxon>
        <taxon>Agaricomycotina</taxon>
        <taxon>Agaricomycetes</taxon>
        <taxon>Agaricomycetidae</taxon>
        <taxon>Agaricales</taxon>
        <taxon>Marasmiineae</taxon>
        <taxon>Mycenaceae</taxon>
        <taxon>Mycena</taxon>
    </lineage>
</organism>
<feature type="domain" description="NACHT" evidence="2">
    <location>
        <begin position="19"/>
        <end position="164"/>
    </location>
</feature>
<evidence type="ECO:0000313" key="4">
    <source>
        <dbReference type="Proteomes" id="UP000623467"/>
    </source>
</evidence>
<dbReference type="Proteomes" id="UP000623467">
    <property type="component" value="Unassembled WGS sequence"/>
</dbReference>
<proteinExistence type="predicted"/>
<dbReference type="Gene3D" id="3.40.50.300">
    <property type="entry name" value="P-loop containing nucleotide triphosphate hydrolases"/>
    <property type="match status" value="1"/>
</dbReference>
<evidence type="ECO:0000313" key="3">
    <source>
        <dbReference type="EMBL" id="KAF7372953.1"/>
    </source>
</evidence>
<dbReference type="SUPFAM" id="SSF52540">
    <property type="entry name" value="P-loop containing nucleoside triphosphate hydrolases"/>
    <property type="match status" value="1"/>
</dbReference>
<keyword evidence="4" id="KW-1185">Reference proteome</keyword>
<dbReference type="Pfam" id="PF24883">
    <property type="entry name" value="NPHP3_N"/>
    <property type="match status" value="1"/>
</dbReference>
<protein>
    <submittedName>
        <fullName evidence="3">Putative nwd2 protein</fullName>
    </submittedName>
</protein>
<dbReference type="AlphaFoldDB" id="A0A8H6Z602"/>
<dbReference type="InterPro" id="IPR027417">
    <property type="entry name" value="P-loop_NTPase"/>
</dbReference>